<proteinExistence type="predicted"/>
<evidence type="ECO:0000259" key="1">
    <source>
        <dbReference type="Pfam" id="PF18480"/>
    </source>
</evidence>
<dbReference type="Proteomes" id="UP000479293">
    <property type="component" value="Unassembled WGS sequence"/>
</dbReference>
<evidence type="ECO:0000313" key="2">
    <source>
        <dbReference type="EMBL" id="MPR32660.1"/>
    </source>
</evidence>
<gene>
    <name evidence="2" type="ORF">GBK04_04660</name>
</gene>
<reference evidence="2 3" key="1">
    <citation type="submission" date="2019-10" db="EMBL/GenBank/DDBJ databases">
        <title>Draft Genome Sequence of Cytophagaceae sp. SJW1-29.</title>
        <authorList>
            <person name="Choi A."/>
        </authorList>
    </citation>
    <scope>NUCLEOTIDE SEQUENCE [LARGE SCALE GENOMIC DNA]</scope>
    <source>
        <strain evidence="2 3">SJW1-29</strain>
    </source>
</reference>
<name>A0A7C9BCW0_9BACT</name>
<organism evidence="2 3">
    <name type="scientific">Salmonirosea aquatica</name>
    <dbReference type="NCBI Taxonomy" id="2654236"/>
    <lineage>
        <taxon>Bacteria</taxon>
        <taxon>Pseudomonadati</taxon>
        <taxon>Bacteroidota</taxon>
        <taxon>Cytophagia</taxon>
        <taxon>Cytophagales</taxon>
        <taxon>Spirosomataceae</taxon>
        <taxon>Salmonirosea</taxon>
    </lineage>
</organism>
<feature type="domain" description="DUF5615" evidence="1">
    <location>
        <begin position="1"/>
        <end position="108"/>
    </location>
</feature>
<dbReference type="RefSeq" id="WP_152757282.1">
    <property type="nucleotide sequence ID" value="NZ_WHLY01000002.1"/>
</dbReference>
<keyword evidence="3" id="KW-1185">Reference proteome</keyword>
<protein>
    <recommendedName>
        <fullName evidence="1">DUF5615 domain-containing protein</fullName>
    </recommendedName>
</protein>
<comment type="caution">
    <text evidence="2">The sequence shown here is derived from an EMBL/GenBank/DDBJ whole genome shotgun (WGS) entry which is preliminary data.</text>
</comment>
<accession>A0A7C9BCW0</accession>
<evidence type="ECO:0000313" key="3">
    <source>
        <dbReference type="Proteomes" id="UP000479293"/>
    </source>
</evidence>
<dbReference type="AlphaFoldDB" id="A0A7C9BCW0"/>
<dbReference type="EMBL" id="WHLY01000002">
    <property type="protein sequence ID" value="MPR32660.1"/>
    <property type="molecule type" value="Genomic_DNA"/>
</dbReference>
<dbReference type="Pfam" id="PF18480">
    <property type="entry name" value="DUF5615"/>
    <property type="match status" value="1"/>
</dbReference>
<sequence>MKALCDVHIAFKVVYFLQKNGIETKHVNELPNGCFTADPEICDFADQGDYVMITKDADFLDSFLLQKSPRKLLKINLGNITTSRLIAILEENIDYLKSFFETNEGCIEIYSDRIFAYKPN</sequence>
<dbReference type="InterPro" id="IPR041049">
    <property type="entry name" value="DUF5615"/>
</dbReference>